<name>A0ABR2EAF1_9ROSI</name>
<reference evidence="5 6" key="1">
    <citation type="journal article" date="2024" name="G3 (Bethesda)">
        <title>Genome assembly of Hibiscus sabdariffa L. provides insights into metabolisms of medicinal natural products.</title>
        <authorList>
            <person name="Kim T."/>
        </authorList>
    </citation>
    <scope>NUCLEOTIDE SEQUENCE [LARGE SCALE GENOMIC DNA]</scope>
    <source>
        <strain evidence="5">TK-2024</strain>
        <tissue evidence="5">Old leaves</tissue>
    </source>
</reference>
<dbReference type="PANTHER" id="PTHR10394">
    <property type="entry name" value="40S RIBOSOMAL PROTEIN S8"/>
    <property type="match status" value="1"/>
</dbReference>
<proteinExistence type="inferred from homology"/>
<dbReference type="Pfam" id="PF01201">
    <property type="entry name" value="Ribosomal_S8e"/>
    <property type="match status" value="1"/>
</dbReference>
<protein>
    <submittedName>
        <fullName evidence="5">Uncharacterized protein</fullName>
    </submittedName>
</protein>
<evidence type="ECO:0000256" key="3">
    <source>
        <dbReference type="ARBA" id="ARBA00023274"/>
    </source>
</evidence>
<dbReference type="Gene3D" id="3.10.290.70">
    <property type="match status" value="1"/>
</dbReference>
<comment type="similarity">
    <text evidence="1">Belongs to the eukaryotic ribosomal protein eS8 family.</text>
</comment>
<evidence type="ECO:0000256" key="2">
    <source>
        <dbReference type="ARBA" id="ARBA00022980"/>
    </source>
</evidence>
<dbReference type="InterPro" id="IPR022309">
    <property type="entry name" value="Ribosomal_Se8/biogenesis_NSA2"/>
</dbReference>
<dbReference type="EMBL" id="JBBPBM010000017">
    <property type="protein sequence ID" value="KAK8556392.1"/>
    <property type="molecule type" value="Genomic_DNA"/>
</dbReference>
<evidence type="ECO:0000313" key="6">
    <source>
        <dbReference type="Proteomes" id="UP001472677"/>
    </source>
</evidence>
<keyword evidence="2" id="KW-0689">Ribosomal protein</keyword>
<evidence type="ECO:0000313" key="5">
    <source>
        <dbReference type="EMBL" id="KAK8556392.1"/>
    </source>
</evidence>
<organism evidence="5 6">
    <name type="scientific">Hibiscus sabdariffa</name>
    <name type="common">roselle</name>
    <dbReference type="NCBI Taxonomy" id="183260"/>
    <lineage>
        <taxon>Eukaryota</taxon>
        <taxon>Viridiplantae</taxon>
        <taxon>Streptophyta</taxon>
        <taxon>Embryophyta</taxon>
        <taxon>Tracheophyta</taxon>
        <taxon>Spermatophyta</taxon>
        <taxon>Magnoliopsida</taxon>
        <taxon>eudicotyledons</taxon>
        <taxon>Gunneridae</taxon>
        <taxon>Pentapetalae</taxon>
        <taxon>rosids</taxon>
        <taxon>malvids</taxon>
        <taxon>Malvales</taxon>
        <taxon>Malvaceae</taxon>
        <taxon>Malvoideae</taxon>
        <taxon>Hibiscus</taxon>
    </lineage>
</organism>
<gene>
    <name evidence="5" type="ORF">V6N12_002796</name>
</gene>
<evidence type="ECO:0000256" key="1">
    <source>
        <dbReference type="ARBA" id="ARBA00005257"/>
    </source>
</evidence>
<dbReference type="Proteomes" id="UP001472677">
    <property type="component" value="Unassembled WGS sequence"/>
</dbReference>
<sequence length="203" mass="23181">MTVRRIRVRGGNVKWRALRLDTRNYSWGSEAVTRKTRILDVVYNASNNELHYNIDIDHKKKAASGKKETEAKPIIESGDVKGILDPKLNGNINETQMNRMVQAATLCITRSARLRPKMSQILELLKGKKAVEKWGETENENTESQEHHTDDEFYPNSRPELHSSVSMLEVANGSTSFCSMEQGGNFSTEEYLKERWSRSSSFD</sequence>
<keyword evidence="6" id="KW-1185">Reference proteome</keyword>
<keyword evidence="3" id="KW-0687">Ribonucleoprotein</keyword>
<accession>A0ABR2EAF1</accession>
<evidence type="ECO:0000256" key="4">
    <source>
        <dbReference type="SAM" id="MobiDB-lite"/>
    </source>
</evidence>
<feature type="region of interest" description="Disordered" evidence="4">
    <location>
        <begin position="135"/>
        <end position="161"/>
    </location>
</feature>
<comment type="caution">
    <text evidence="5">The sequence shown here is derived from an EMBL/GenBank/DDBJ whole genome shotgun (WGS) entry which is preliminary data.</text>
</comment>
<dbReference type="InterPro" id="IPR001047">
    <property type="entry name" value="Ribosomal_eS8"/>
</dbReference>